<evidence type="ECO:0008006" key="5">
    <source>
        <dbReference type="Google" id="ProtNLM"/>
    </source>
</evidence>
<dbReference type="Gene3D" id="3.40.50.2000">
    <property type="entry name" value="Glycogen Phosphorylase B"/>
    <property type="match status" value="2"/>
</dbReference>
<proteinExistence type="inferred from homology"/>
<evidence type="ECO:0000256" key="2">
    <source>
        <dbReference type="ARBA" id="ARBA00022679"/>
    </source>
</evidence>
<dbReference type="CDD" id="cd03784">
    <property type="entry name" value="GT1_Gtf-like"/>
    <property type="match status" value="1"/>
</dbReference>
<dbReference type="Proteomes" id="UP001054889">
    <property type="component" value="Unassembled WGS sequence"/>
</dbReference>
<reference evidence="3" key="1">
    <citation type="journal article" date="2018" name="DNA Res.">
        <title>Multiple hybrid de novo genome assembly of finger millet, an orphan allotetraploid crop.</title>
        <authorList>
            <person name="Hatakeyama M."/>
            <person name="Aluri S."/>
            <person name="Balachadran M.T."/>
            <person name="Sivarajan S.R."/>
            <person name="Patrignani A."/>
            <person name="Gruter S."/>
            <person name="Poveda L."/>
            <person name="Shimizu-Inatsugi R."/>
            <person name="Baeten J."/>
            <person name="Francoijs K.J."/>
            <person name="Nataraja K.N."/>
            <person name="Reddy Y.A.N."/>
            <person name="Phadnis S."/>
            <person name="Ravikumar R.L."/>
            <person name="Schlapbach R."/>
            <person name="Sreeman S.M."/>
            <person name="Shimizu K.K."/>
        </authorList>
    </citation>
    <scope>NUCLEOTIDE SEQUENCE</scope>
</reference>
<dbReference type="InterPro" id="IPR002213">
    <property type="entry name" value="UDP_glucos_trans"/>
</dbReference>
<dbReference type="EMBL" id="BQKI01000088">
    <property type="protein sequence ID" value="GJN35351.1"/>
    <property type="molecule type" value="Genomic_DNA"/>
</dbReference>
<sequence>METTTTKKKTVVLYPGVGVGHMAPMLELANALLRHRALDVAVALVEPPVTDPGFPAAVARAKATYPSVAFHVLPSPSPPAFAAGEEHHMAVRLRHLRAMNPSLRDFLRALAPSPAAGALLVLDMFCGDALDVAAELDIPAFFFFPSGGTGLAAFLALPGIRAGLTNGFSEDLGGDAVLTVPGAPPFRVADLPAEMAGGDQATTAMFRMGARMPESQGILINTVVFLCFGSMGAFSEKQLHEIAVGLHNSGQKFLWVVRSPHAAGNLSGGAPPPELKDDLDALLPAGFRDRTRDRGHVVSAWAPQADVLRHRATGAFVTHCGWNSVLECVVAGLPMLCWPLYAEQRLNKVWVVDEMKLGVEILKTTGSCRTGDDEELVSAAEVEAKVRWVMESEDGEARALRERVAAAREGAAGALAEGGSSRADLVEFIREFGEFQSNKGMRS</sequence>
<evidence type="ECO:0000313" key="4">
    <source>
        <dbReference type="Proteomes" id="UP001054889"/>
    </source>
</evidence>
<protein>
    <recommendedName>
        <fullName evidence="5">Glycosyltransferase</fullName>
    </recommendedName>
</protein>
<dbReference type="FunFam" id="3.40.50.2000:FF:000056">
    <property type="entry name" value="Glycosyltransferase"/>
    <property type="match status" value="1"/>
</dbReference>
<dbReference type="Pfam" id="PF00201">
    <property type="entry name" value="UDPGT"/>
    <property type="match status" value="1"/>
</dbReference>
<gene>
    <name evidence="3" type="primary">gb24110</name>
    <name evidence="3" type="ORF">PR202_gb24110</name>
</gene>
<dbReference type="PANTHER" id="PTHR48048:SF23">
    <property type="entry name" value="GLYCOSYLTRANSFERASE"/>
    <property type="match status" value="1"/>
</dbReference>
<dbReference type="PANTHER" id="PTHR48048">
    <property type="entry name" value="GLYCOSYLTRANSFERASE"/>
    <property type="match status" value="1"/>
</dbReference>
<dbReference type="SUPFAM" id="SSF53756">
    <property type="entry name" value="UDP-Glycosyltransferase/glycogen phosphorylase"/>
    <property type="match status" value="1"/>
</dbReference>
<organism evidence="3 4">
    <name type="scientific">Eleusine coracana subsp. coracana</name>
    <dbReference type="NCBI Taxonomy" id="191504"/>
    <lineage>
        <taxon>Eukaryota</taxon>
        <taxon>Viridiplantae</taxon>
        <taxon>Streptophyta</taxon>
        <taxon>Embryophyta</taxon>
        <taxon>Tracheophyta</taxon>
        <taxon>Spermatophyta</taxon>
        <taxon>Magnoliopsida</taxon>
        <taxon>Liliopsida</taxon>
        <taxon>Poales</taxon>
        <taxon>Poaceae</taxon>
        <taxon>PACMAD clade</taxon>
        <taxon>Chloridoideae</taxon>
        <taxon>Cynodonteae</taxon>
        <taxon>Eleusininae</taxon>
        <taxon>Eleusine</taxon>
    </lineage>
</organism>
<dbReference type="AlphaFoldDB" id="A0AAV5FK25"/>
<evidence type="ECO:0000313" key="3">
    <source>
        <dbReference type="EMBL" id="GJN35351.1"/>
    </source>
</evidence>
<reference evidence="3" key="2">
    <citation type="submission" date="2021-12" db="EMBL/GenBank/DDBJ databases">
        <title>Resequencing data analysis of finger millet.</title>
        <authorList>
            <person name="Hatakeyama M."/>
            <person name="Aluri S."/>
            <person name="Balachadran M.T."/>
            <person name="Sivarajan S.R."/>
            <person name="Poveda L."/>
            <person name="Shimizu-Inatsugi R."/>
            <person name="Schlapbach R."/>
            <person name="Sreeman S.M."/>
            <person name="Shimizu K.K."/>
        </authorList>
    </citation>
    <scope>NUCLEOTIDE SEQUENCE</scope>
</reference>
<accession>A0AAV5FK25</accession>
<name>A0AAV5FK25_ELECO</name>
<keyword evidence="4" id="KW-1185">Reference proteome</keyword>
<comment type="caution">
    <text evidence="3">The sequence shown here is derived from an EMBL/GenBank/DDBJ whole genome shotgun (WGS) entry which is preliminary data.</text>
</comment>
<keyword evidence="2" id="KW-0808">Transferase</keyword>
<comment type="similarity">
    <text evidence="1">Belongs to the UDP-glycosyltransferase family.</text>
</comment>
<dbReference type="GO" id="GO:0035251">
    <property type="term" value="F:UDP-glucosyltransferase activity"/>
    <property type="evidence" value="ECO:0007669"/>
    <property type="project" value="InterPro"/>
</dbReference>
<evidence type="ECO:0000256" key="1">
    <source>
        <dbReference type="ARBA" id="ARBA00009995"/>
    </source>
</evidence>
<dbReference type="InterPro" id="IPR050481">
    <property type="entry name" value="UDP-glycosyltransf_plant"/>
</dbReference>